<keyword evidence="5" id="KW-0862">Zinc</keyword>
<dbReference type="InterPro" id="IPR011333">
    <property type="entry name" value="SKP1/BTB/POZ_sf"/>
</dbReference>
<gene>
    <name evidence="12" type="ORF">TCAL_14231</name>
</gene>
<dbReference type="Gene3D" id="3.30.710.10">
    <property type="entry name" value="Potassium Channel Kv1.1, Chain A"/>
    <property type="match status" value="1"/>
</dbReference>
<protein>
    <recommendedName>
        <fullName evidence="11">BTB domain-containing protein</fullName>
    </recommendedName>
</protein>
<evidence type="ECO:0000256" key="4">
    <source>
        <dbReference type="ARBA" id="ARBA00022771"/>
    </source>
</evidence>
<evidence type="ECO:0000256" key="2">
    <source>
        <dbReference type="ARBA" id="ARBA00022723"/>
    </source>
</evidence>
<dbReference type="Pfam" id="PF00651">
    <property type="entry name" value="BTB"/>
    <property type="match status" value="1"/>
</dbReference>
<evidence type="ECO:0000313" key="13">
    <source>
        <dbReference type="Proteomes" id="UP000318571"/>
    </source>
</evidence>
<keyword evidence="7" id="KW-0238">DNA-binding</keyword>
<keyword evidence="8" id="KW-0804">Transcription</keyword>
<dbReference type="PANTHER" id="PTHR46105:SF5">
    <property type="entry name" value="ZINC FINGER AND BTB DOMAIN-CONTAINING PROTEIN 44 ISOFORM X1"/>
    <property type="match status" value="1"/>
</dbReference>
<dbReference type="SUPFAM" id="SSF54695">
    <property type="entry name" value="POZ domain"/>
    <property type="match status" value="1"/>
</dbReference>
<keyword evidence="9" id="KW-0539">Nucleus</keyword>
<keyword evidence="13" id="KW-1185">Reference proteome</keyword>
<feature type="compositionally biased region" description="Basic and acidic residues" evidence="10">
    <location>
        <begin position="168"/>
        <end position="184"/>
    </location>
</feature>
<dbReference type="GO" id="GO:0000978">
    <property type="term" value="F:RNA polymerase II cis-regulatory region sequence-specific DNA binding"/>
    <property type="evidence" value="ECO:0007669"/>
    <property type="project" value="TreeGrafter"/>
</dbReference>
<evidence type="ECO:0000256" key="10">
    <source>
        <dbReference type="SAM" id="MobiDB-lite"/>
    </source>
</evidence>
<sequence length="266" mass="30183">MEFHFPSVLAFSPVRGSFSDLKIQCQIQPIAGRQAQKGQSASSSQSEPQSKVFEVHRLILAAGSGYFRRHLIPRDSSQSPLELELLGIKPRIFQHILDLLYDGRTSLATRRDVCYFAHTARHLELNVYQDIEEKCLDELPLLLYGKHEKTKRQDHKSPAGANTNAGDQKVDDANESDGSEHLSDDSGASSELSDSKYLHELWKKYAADPKCHDRKEPSSRLRPKIKVELRGSRGNMWKCAKCVFSSSNKAKLERHVARRHDITYKI</sequence>
<comment type="subcellular location">
    <subcellularLocation>
        <location evidence="1">Nucleus</location>
    </subcellularLocation>
</comment>
<evidence type="ECO:0000259" key="11">
    <source>
        <dbReference type="PROSITE" id="PS50097"/>
    </source>
</evidence>
<evidence type="ECO:0000256" key="7">
    <source>
        <dbReference type="ARBA" id="ARBA00023125"/>
    </source>
</evidence>
<evidence type="ECO:0000256" key="6">
    <source>
        <dbReference type="ARBA" id="ARBA00023015"/>
    </source>
</evidence>
<accession>A0A553NUW4</accession>
<reference evidence="12 13" key="1">
    <citation type="journal article" date="2018" name="Nat. Ecol. Evol.">
        <title>Genomic signatures of mitonuclear coevolution across populations of Tigriopus californicus.</title>
        <authorList>
            <person name="Barreto F.S."/>
            <person name="Watson E.T."/>
            <person name="Lima T.G."/>
            <person name="Willett C.S."/>
            <person name="Edmands S."/>
            <person name="Li W."/>
            <person name="Burton R.S."/>
        </authorList>
    </citation>
    <scope>NUCLEOTIDE SEQUENCE [LARGE SCALE GENOMIC DNA]</scope>
    <source>
        <strain evidence="12 13">San Diego</strain>
    </source>
</reference>
<evidence type="ECO:0000313" key="12">
    <source>
        <dbReference type="EMBL" id="TRY69214.1"/>
    </source>
</evidence>
<dbReference type="GO" id="GO:0000981">
    <property type="term" value="F:DNA-binding transcription factor activity, RNA polymerase II-specific"/>
    <property type="evidence" value="ECO:0007669"/>
    <property type="project" value="TreeGrafter"/>
</dbReference>
<name>A0A553NUW4_TIGCA</name>
<dbReference type="EMBL" id="VCGU01000010">
    <property type="protein sequence ID" value="TRY69214.1"/>
    <property type="molecule type" value="Genomic_DNA"/>
</dbReference>
<dbReference type="Proteomes" id="UP000318571">
    <property type="component" value="Chromosome 1"/>
</dbReference>
<feature type="region of interest" description="Disordered" evidence="10">
    <location>
        <begin position="148"/>
        <end position="191"/>
    </location>
</feature>
<dbReference type="SMART" id="SM00225">
    <property type="entry name" value="BTB"/>
    <property type="match status" value="1"/>
</dbReference>
<dbReference type="AlphaFoldDB" id="A0A553NUW4"/>
<comment type="caution">
    <text evidence="12">The sequence shown here is derived from an EMBL/GenBank/DDBJ whole genome shotgun (WGS) entry which is preliminary data.</text>
</comment>
<evidence type="ECO:0000256" key="5">
    <source>
        <dbReference type="ARBA" id="ARBA00022833"/>
    </source>
</evidence>
<dbReference type="CDD" id="cd18186">
    <property type="entry name" value="BTB_POZ_ZBTB_KLHL-like"/>
    <property type="match status" value="1"/>
</dbReference>
<dbReference type="InterPro" id="IPR050457">
    <property type="entry name" value="ZnFinger_BTB_dom_contain"/>
</dbReference>
<dbReference type="InterPro" id="IPR000210">
    <property type="entry name" value="BTB/POZ_dom"/>
</dbReference>
<feature type="domain" description="BTB" evidence="11">
    <location>
        <begin position="19"/>
        <end position="109"/>
    </location>
</feature>
<organism evidence="12 13">
    <name type="scientific">Tigriopus californicus</name>
    <name type="common">Marine copepod</name>
    <dbReference type="NCBI Taxonomy" id="6832"/>
    <lineage>
        <taxon>Eukaryota</taxon>
        <taxon>Metazoa</taxon>
        <taxon>Ecdysozoa</taxon>
        <taxon>Arthropoda</taxon>
        <taxon>Crustacea</taxon>
        <taxon>Multicrustacea</taxon>
        <taxon>Hexanauplia</taxon>
        <taxon>Copepoda</taxon>
        <taxon>Harpacticoida</taxon>
        <taxon>Harpacticidae</taxon>
        <taxon>Tigriopus</taxon>
    </lineage>
</organism>
<dbReference type="GO" id="GO:0005634">
    <property type="term" value="C:nucleus"/>
    <property type="evidence" value="ECO:0007669"/>
    <property type="project" value="UniProtKB-SubCell"/>
</dbReference>
<dbReference type="PROSITE" id="PS50097">
    <property type="entry name" value="BTB"/>
    <property type="match status" value="1"/>
</dbReference>
<keyword evidence="2" id="KW-0479">Metal-binding</keyword>
<evidence type="ECO:0000256" key="8">
    <source>
        <dbReference type="ARBA" id="ARBA00023163"/>
    </source>
</evidence>
<proteinExistence type="predicted"/>
<evidence type="ECO:0000256" key="1">
    <source>
        <dbReference type="ARBA" id="ARBA00004123"/>
    </source>
</evidence>
<dbReference type="GO" id="GO:0008270">
    <property type="term" value="F:zinc ion binding"/>
    <property type="evidence" value="ECO:0007669"/>
    <property type="project" value="UniProtKB-KW"/>
</dbReference>
<evidence type="ECO:0000256" key="3">
    <source>
        <dbReference type="ARBA" id="ARBA00022737"/>
    </source>
</evidence>
<keyword evidence="4" id="KW-0863">Zinc-finger</keyword>
<dbReference type="PANTHER" id="PTHR46105">
    <property type="entry name" value="AGAP004733-PA"/>
    <property type="match status" value="1"/>
</dbReference>
<keyword evidence="6" id="KW-0805">Transcription regulation</keyword>
<keyword evidence="3" id="KW-0677">Repeat</keyword>
<evidence type="ECO:0000256" key="9">
    <source>
        <dbReference type="ARBA" id="ARBA00023242"/>
    </source>
</evidence>